<dbReference type="InterPro" id="IPR041988">
    <property type="entry name" value="Ribosomal_uL24_KOW"/>
</dbReference>
<proteinExistence type="inferred from homology"/>
<dbReference type="Gene3D" id="2.30.30.30">
    <property type="match status" value="1"/>
</dbReference>
<keyword evidence="2" id="KW-0689">Ribosomal protein</keyword>
<name>A0A067MHA0_BOTB1</name>
<evidence type="ECO:0008006" key="7">
    <source>
        <dbReference type="Google" id="ProtNLM"/>
    </source>
</evidence>
<dbReference type="STRING" id="930990.A0A067MHA0"/>
<dbReference type="Proteomes" id="UP000027195">
    <property type="component" value="Unassembled WGS sequence"/>
</dbReference>
<dbReference type="InParanoid" id="A0A067MHA0"/>
<evidence type="ECO:0000256" key="4">
    <source>
        <dbReference type="SAM" id="MobiDB-lite"/>
    </source>
</evidence>
<evidence type="ECO:0000313" key="5">
    <source>
        <dbReference type="EMBL" id="KDQ14100.1"/>
    </source>
</evidence>
<dbReference type="AlphaFoldDB" id="A0A067MHA0"/>
<evidence type="ECO:0000256" key="2">
    <source>
        <dbReference type="ARBA" id="ARBA00022980"/>
    </source>
</evidence>
<dbReference type="GO" id="GO:0003723">
    <property type="term" value="F:RNA binding"/>
    <property type="evidence" value="ECO:0007669"/>
    <property type="project" value="InterPro"/>
</dbReference>
<dbReference type="GO" id="GO:0005840">
    <property type="term" value="C:ribosome"/>
    <property type="evidence" value="ECO:0007669"/>
    <property type="project" value="UniProtKB-KW"/>
</dbReference>
<reference evidence="6" key="1">
    <citation type="journal article" date="2014" name="Proc. Natl. Acad. Sci. U.S.A.">
        <title>Extensive sampling of basidiomycete genomes demonstrates inadequacy of the white-rot/brown-rot paradigm for wood decay fungi.</title>
        <authorList>
            <person name="Riley R."/>
            <person name="Salamov A.A."/>
            <person name="Brown D.W."/>
            <person name="Nagy L.G."/>
            <person name="Floudas D."/>
            <person name="Held B.W."/>
            <person name="Levasseur A."/>
            <person name="Lombard V."/>
            <person name="Morin E."/>
            <person name="Otillar R."/>
            <person name="Lindquist E.A."/>
            <person name="Sun H."/>
            <person name="LaButti K.M."/>
            <person name="Schmutz J."/>
            <person name="Jabbour D."/>
            <person name="Luo H."/>
            <person name="Baker S.E."/>
            <person name="Pisabarro A.G."/>
            <person name="Walton J.D."/>
            <person name="Blanchette R.A."/>
            <person name="Henrissat B."/>
            <person name="Martin F."/>
            <person name="Cullen D."/>
            <person name="Hibbett D.S."/>
            <person name="Grigoriev I.V."/>
        </authorList>
    </citation>
    <scope>NUCLEOTIDE SEQUENCE [LARGE SCALE GENOMIC DNA]</scope>
    <source>
        <strain evidence="6">FD-172 SS1</strain>
    </source>
</reference>
<dbReference type="GO" id="GO:1990904">
    <property type="term" value="C:ribonucleoprotein complex"/>
    <property type="evidence" value="ECO:0007669"/>
    <property type="project" value="UniProtKB-KW"/>
</dbReference>
<feature type="region of interest" description="Disordered" evidence="4">
    <location>
        <begin position="322"/>
        <end position="374"/>
    </location>
</feature>
<dbReference type="CDD" id="cd06089">
    <property type="entry name" value="KOW_RPL26"/>
    <property type="match status" value="1"/>
</dbReference>
<evidence type="ECO:0000256" key="1">
    <source>
        <dbReference type="ARBA" id="ARBA00010618"/>
    </source>
</evidence>
<keyword evidence="6" id="KW-1185">Reference proteome</keyword>
<keyword evidence="3" id="KW-0687">Ribonucleoprotein</keyword>
<protein>
    <recommendedName>
        <fullName evidence="7">KOW domain-containing protein</fullName>
    </recommendedName>
</protein>
<sequence>MERAFPFSGPLTRNFRHMIPLSKRARRLMPKKALKKEVPVDDRIKYWNLVPGDRVRIKGENKDKIVTILSVDKFKNQLLLKGITRGGADKKDSPAFAARVHYSNVQLHIGKFEFPPKPGSDEPEIRDVFATRLSTSKPFYLREARHWVWHRFAAATSPALPTPEGAQPRKSRIRIKWPKVPTAPKPEASIYDTVAEDALKITWRPFELSQDPHLKLPDPETGLTLQDYYLESFRNPNKFPYDPSVPMEYYLSAELSNPHSRAKKQARWKERIEAREQLKVDTVKAELDNLDGRTRAEARREGLWKFEELAKEEDKARKHERWVQRGGEVSMARNKKRKEKKQARKQTRLREMILSDAKNQVLPESMRSKVNRYA</sequence>
<comment type="similarity">
    <text evidence="1">Belongs to the universal ribosomal protein uL24 family.</text>
</comment>
<dbReference type="OrthoDB" id="359154at2759"/>
<evidence type="ECO:0000313" key="6">
    <source>
        <dbReference type="Proteomes" id="UP000027195"/>
    </source>
</evidence>
<accession>A0A067MHA0</accession>
<dbReference type="HOGENOM" id="CLU_055001_0_0_1"/>
<dbReference type="InterPro" id="IPR014722">
    <property type="entry name" value="Rib_uL2_dom2"/>
</dbReference>
<dbReference type="InterPro" id="IPR008991">
    <property type="entry name" value="Translation_prot_SH3-like_sf"/>
</dbReference>
<feature type="compositionally biased region" description="Basic residues" evidence="4">
    <location>
        <begin position="333"/>
        <end position="347"/>
    </location>
</feature>
<gene>
    <name evidence="5" type="ORF">BOTBODRAFT_159628</name>
</gene>
<evidence type="ECO:0000256" key="3">
    <source>
        <dbReference type="ARBA" id="ARBA00023274"/>
    </source>
</evidence>
<dbReference type="SUPFAM" id="SSF50104">
    <property type="entry name" value="Translation proteins SH3-like domain"/>
    <property type="match status" value="1"/>
</dbReference>
<organism evidence="5 6">
    <name type="scientific">Botryobasidium botryosum (strain FD-172 SS1)</name>
    <dbReference type="NCBI Taxonomy" id="930990"/>
    <lineage>
        <taxon>Eukaryota</taxon>
        <taxon>Fungi</taxon>
        <taxon>Dikarya</taxon>
        <taxon>Basidiomycota</taxon>
        <taxon>Agaricomycotina</taxon>
        <taxon>Agaricomycetes</taxon>
        <taxon>Cantharellales</taxon>
        <taxon>Botryobasidiaceae</taxon>
        <taxon>Botryobasidium</taxon>
    </lineage>
</organism>
<dbReference type="EMBL" id="KL198039">
    <property type="protein sequence ID" value="KDQ14100.1"/>
    <property type="molecule type" value="Genomic_DNA"/>
</dbReference>